<protein>
    <recommendedName>
        <fullName evidence="4">TIGR03066 family protein</fullName>
    </recommendedName>
</protein>
<dbReference type="RefSeq" id="WP_213494791.1">
    <property type="nucleotide sequence ID" value="NZ_CP074694.1"/>
</dbReference>
<evidence type="ECO:0000313" key="3">
    <source>
        <dbReference type="Proteomes" id="UP000676194"/>
    </source>
</evidence>
<evidence type="ECO:0008006" key="4">
    <source>
        <dbReference type="Google" id="ProtNLM"/>
    </source>
</evidence>
<organism evidence="2 3">
    <name type="scientific">Telmatocola sphagniphila</name>
    <dbReference type="NCBI Taxonomy" id="1123043"/>
    <lineage>
        <taxon>Bacteria</taxon>
        <taxon>Pseudomonadati</taxon>
        <taxon>Planctomycetota</taxon>
        <taxon>Planctomycetia</taxon>
        <taxon>Gemmatales</taxon>
        <taxon>Gemmataceae</taxon>
    </lineage>
</organism>
<evidence type="ECO:0000256" key="1">
    <source>
        <dbReference type="SAM" id="SignalP"/>
    </source>
</evidence>
<dbReference type="AlphaFoldDB" id="A0A8E6B415"/>
<gene>
    <name evidence="2" type="ORF">KIH39_18920</name>
</gene>
<feature type="signal peptide" evidence="1">
    <location>
        <begin position="1"/>
        <end position="22"/>
    </location>
</feature>
<reference evidence="2" key="1">
    <citation type="submission" date="2021-05" db="EMBL/GenBank/DDBJ databases">
        <title>Complete genome sequence of the cellulolytic planctomycete Telmatocola sphagniphila SP2T and characterization of the first cellulase from planctomycetes.</title>
        <authorList>
            <person name="Rakitin A.L."/>
            <person name="Beletsky A.V."/>
            <person name="Naumoff D.G."/>
            <person name="Kulichevskaya I.S."/>
            <person name="Mardanov A.V."/>
            <person name="Ravin N.V."/>
            <person name="Dedysh S.N."/>
        </authorList>
    </citation>
    <scope>NUCLEOTIDE SEQUENCE</scope>
    <source>
        <strain evidence="2">SP2T</strain>
    </source>
</reference>
<evidence type="ECO:0000313" key="2">
    <source>
        <dbReference type="EMBL" id="QVL30909.1"/>
    </source>
</evidence>
<name>A0A8E6B415_9BACT</name>
<dbReference type="Proteomes" id="UP000676194">
    <property type="component" value="Chromosome"/>
</dbReference>
<keyword evidence="1" id="KW-0732">Signal</keyword>
<proteinExistence type="predicted"/>
<sequence>MKLFATFLFSALLLGFSSLISADEPKKELTKEEIIEKLLGKWEIVKADGAGLEGGTITFEKGGKFTLVLKEDSKMEGTFEIEKGRLVTKIGDASDTDTIKKLTADEVELQNDNKETTQLKKKK</sequence>
<feature type="chain" id="PRO_5034601497" description="TIGR03066 family protein" evidence="1">
    <location>
        <begin position="23"/>
        <end position="123"/>
    </location>
</feature>
<dbReference type="EMBL" id="CP074694">
    <property type="protein sequence ID" value="QVL30909.1"/>
    <property type="molecule type" value="Genomic_DNA"/>
</dbReference>
<accession>A0A8E6B415</accession>
<keyword evidence="3" id="KW-1185">Reference proteome</keyword>
<dbReference type="KEGG" id="tsph:KIH39_18920"/>